<dbReference type="AlphaFoldDB" id="A0A3M7MGN8"/>
<accession>A0A3M7MGN8</accession>
<dbReference type="PANTHER" id="PTHR36578">
    <property type="entry name" value="CHROMOSOME 15, WHOLE GENOME SHOTGUN SEQUENCE"/>
    <property type="match status" value="1"/>
</dbReference>
<dbReference type="Proteomes" id="UP000265663">
    <property type="component" value="Unassembled WGS sequence"/>
</dbReference>
<gene>
    <name evidence="1" type="ORF">GMOD_00008033</name>
</gene>
<dbReference type="PANTHER" id="PTHR36578:SF1">
    <property type="entry name" value="APPLE DOMAIN-CONTAINING PROTEIN"/>
    <property type="match status" value="1"/>
</dbReference>
<sequence>MIHHTSSRSSSSINTFKMRNTLLIASAFSGLAAALPQMINVHAAEAVPTPAVLGPKPEDKPNAAKTYNPVAATKAAAALVENAGVIVNKRGVNDACSTQPGGAGPVPGDGSVDAYLDTTNALRKAARDAATPSGYTKSFTDLTGATEQVGYLTYKNIDSGAYDVAACAAFCDSEKFCLGFNIFAERDPSLNADTGCSNPVPITNIKCSLFGYPVSANSATNQGQYRADFHVVVTASNGYSKLDGTTCKPAPTVSDFNAPTNLPAAINAPFITKNNAQYDTYNGMRLFNTNPYDPSLCAAACEAQTDFDKNHLADANGAYKPCNFFTSYILTKNGVPLGTYCAFYTQAWGSDLATNTGYFDGDDTYSVICAASYTATTTDSGVLAQGGSSAPAPEGK</sequence>
<organism evidence="1 2">
    <name type="scientific">Pyrenophora seminiperda CCB06</name>
    <dbReference type="NCBI Taxonomy" id="1302712"/>
    <lineage>
        <taxon>Eukaryota</taxon>
        <taxon>Fungi</taxon>
        <taxon>Dikarya</taxon>
        <taxon>Ascomycota</taxon>
        <taxon>Pezizomycotina</taxon>
        <taxon>Dothideomycetes</taxon>
        <taxon>Pleosporomycetidae</taxon>
        <taxon>Pleosporales</taxon>
        <taxon>Pleosporineae</taxon>
        <taxon>Pleosporaceae</taxon>
        <taxon>Pyrenophora</taxon>
    </lineage>
</organism>
<protein>
    <submittedName>
        <fullName evidence="1">Galactose oxidase</fullName>
    </submittedName>
</protein>
<keyword evidence="2" id="KW-1185">Reference proteome</keyword>
<evidence type="ECO:0000313" key="1">
    <source>
        <dbReference type="EMBL" id="RMZ73514.1"/>
    </source>
</evidence>
<dbReference type="OrthoDB" id="271448at2759"/>
<reference evidence="1 2" key="1">
    <citation type="journal article" date="2014" name="PLoS ONE">
        <title>De novo Genome Assembly of the Fungal Plant Pathogen Pyrenophora semeniperda.</title>
        <authorList>
            <person name="Soliai M.M."/>
            <person name="Meyer S.E."/>
            <person name="Udall J.A."/>
            <person name="Elzinga D.E."/>
            <person name="Hermansen R.A."/>
            <person name="Bodily P.M."/>
            <person name="Hart A.A."/>
            <person name="Coleman C.E."/>
        </authorList>
    </citation>
    <scope>NUCLEOTIDE SEQUENCE [LARGE SCALE GENOMIC DNA]</scope>
    <source>
        <strain evidence="1 2">CCB06</strain>
        <tissue evidence="1">Mycelium</tissue>
    </source>
</reference>
<proteinExistence type="predicted"/>
<dbReference type="EMBL" id="KE747840">
    <property type="protein sequence ID" value="RMZ73514.1"/>
    <property type="molecule type" value="Genomic_DNA"/>
</dbReference>
<name>A0A3M7MGN8_9PLEO</name>
<evidence type="ECO:0000313" key="2">
    <source>
        <dbReference type="Proteomes" id="UP000265663"/>
    </source>
</evidence>